<organism evidence="1 2">
    <name type="scientific">Ogataea philodendri</name>
    <dbReference type="NCBI Taxonomy" id="1378263"/>
    <lineage>
        <taxon>Eukaryota</taxon>
        <taxon>Fungi</taxon>
        <taxon>Dikarya</taxon>
        <taxon>Ascomycota</taxon>
        <taxon>Saccharomycotina</taxon>
        <taxon>Pichiomycetes</taxon>
        <taxon>Pichiales</taxon>
        <taxon>Pichiaceae</taxon>
        <taxon>Ogataea</taxon>
    </lineage>
</organism>
<evidence type="ECO:0000313" key="2">
    <source>
        <dbReference type="Proteomes" id="UP000769157"/>
    </source>
</evidence>
<evidence type="ECO:0000313" key="1">
    <source>
        <dbReference type="EMBL" id="KAH3665641.1"/>
    </source>
</evidence>
<dbReference type="Proteomes" id="UP000769157">
    <property type="component" value="Unassembled WGS sequence"/>
</dbReference>
<accession>A0A9P8T4E3</accession>
<gene>
    <name evidence="1" type="ORF">OGAPHI_003829</name>
</gene>
<reference evidence="1" key="1">
    <citation type="journal article" date="2021" name="Open Biol.">
        <title>Shared evolutionary footprints suggest mitochondrial oxidative damage underlies multiple complex I losses in fungi.</title>
        <authorList>
            <person name="Schikora-Tamarit M.A."/>
            <person name="Marcet-Houben M."/>
            <person name="Nosek J."/>
            <person name="Gabaldon T."/>
        </authorList>
    </citation>
    <scope>NUCLEOTIDE SEQUENCE</scope>
    <source>
        <strain evidence="1">CBS6075</strain>
    </source>
</reference>
<dbReference type="RefSeq" id="XP_046060845.1">
    <property type="nucleotide sequence ID" value="XM_046204842.1"/>
</dbReference>
<comment type="caution">
    <text evidence="1">The sequence shown here is derived from an EMBL/GenBank/DDBJ whole genome shotgun (WGS) entry which is preliminary data.</text>
</comment>
<dbReference type="GeneID" id="70235794"/>
<keyword evidence="2" id="KW-1185">Reference proteome</keyword>
<dbReference type="EMBL" id="JAEUBE010000295">
    <property type="protein sequence ID" value="KAH3665641.1"/>
    <property type="molecule type" value="Genomic_DNA"/>
</dbReference>
<dbReference type="AlphaFoldDB" id="A0A9P8T4E3"/>
<reference evidence="1" key="2">
    <citation type="submission" date="2021-01" db="EMBL/GenBank/DDBJ databases">
        <authorList>
            <person name="Schikora-Tamarit M.A."/>
        </authorList>
    </citation>
    <scope>NUCLEOTIDE SEQUENCE</scope>
    <source>
        <strain evidence="1">CBS6075</strain>
    </source>
</reference>
<name>A0A9P8T4E3_9ASCO</name>
<sequence length="77" mass="8612">MSFKSAFGLEYRMFGVSTVARLWISILDPFSSSIKQNDATQLKNENSTSARSLCTFGSMQYASFRIWSRLATSSANL</sequence>
<protein>
    <submittedName>
        <fullName evidence="1">Uncharacterized protein</fullName>
    </submittedName>
</protein>
<proteinExistence type="predicted"/>